<dbReference type="EMBL" id="LT607413">
    <property type="protein sequence ID" value="SCF26805.1"/>
    <property type="molecule type" value="Genomic_DNA"/>
</dbReference>
<organism evidence="1 2">
    <name type="scientific">Micromonospora echinospora</name>
    <name type="common">Micromonospora purpurea</name>
    <dbReference type="NCBI Taxonomy" id="1877"/>
    <lineage>
        <taxon>Bacteria</taxon>
        <taxon>Bacillati</taxon>
        <taxon>Actinomycetota</taxon>
        <taxon>Actinomycetes</taxon>
        <taxon>Micromonosporales</taxon>
        <taxon>Micromonosporaceae</taxon>
        <taxon>Micromonospora</taxon>
    </lineage>
</organism>
<sequence length="64" mass="7574">MLAFLSGFVGMVRLFVVGLRLDAELDPDPRTPEAVKWWFWLFTLRDVVTPRSRWRVPRRDEGVN</sequence>
<accession>A0A1C4Z1E4</accession>
<name>A0A1C4Z1E4_MICEC</name>
<protein>
    <submittedName>
        <fullName evidence="1">Uncharacterized protein</fullName>
    </submittedName>
</protein>
<dbReference type="Proteomes" id="UP000198253">
    <property type="component" value="Chromosome I"/>
</dbReference>
<keyword evidence="2" id="KW-1185">Reference proteome</keyword>
<gene>
    <name evidence="1" type="ORF">GA0070618_4657</name>
</gene>
<proteinExistence type="predicted"/>
<evidence type="ECO:0000313" key="1">
    <source>
        <dbReference type="EMBL" id="SCF26805.1"/>
    </source>
</evidence>
<evidence type="ECO:0000313" key="2">
    <source>
        <dbReference type="Proteomes" id="UP000198253"/>
    </source>
</evidence>
<dbReference type="InParanoid" id="A0A1C4Z1E4"/>
<dbReference type="AlphaFoldDB" id="A0A1C4Z1E4"/>
<reference evidence="2" key="1">
    <citation type="submission" date="2016-06" db="EMBL/GenBank/DDBJ databases">
        <authorList>
            <person name="Varghese N."/>
            <person name="Submissions Spin"/>
        </authorList>
    </citation>
    <scope>NUCLEOTIDE SEQUENCE [LARGE SCALE GENOMIC DNA]</scope>
    <source>
        <strain evidence="2">DSM 43816</strain>
    </source>
</reference>